<dbReference type="PROSITE" id="PS50987">
    <property type="entry name" value="HTH_ARSR_2"/>
    <property type="match status" value="1"/>
</dbReference>
<dbReference type="AlphaFoldDB" id="J3JI39"/>
<feature type="domain" description="HTH arsR-type" evidence="3">
    <location>
        <begin position="138"/>
        <end position="237"/>
    </location>
</feature>
<protein>
    <submittedName>
        <fullName evidence="4">Uncharacterized protein</fullName>
    </submittedName>
</protein>
<dbReference type="InterPro" id="IPR001845">
    <property type="entry name" value="HTH_ArsR_DNA-bd_dom"/>
</dbReference>
<dbReference type="GO" id="GO:0003677">
    <property type="term" value="F:DNA binding"/>
    <property type="evidence" value="ECO:0007669"/>
    <property type="project" value="InterPro"/>
</dbReference>
<dbReference type="SMART" id="SM00418">
    <property type="entry name" value="HTH_ARSR"/>
    <property type="match status" value="2"/>
</dbReference>
<dbReference type="GO" id="GO:0003700">
    <property type="term" value="F:DNA-binding transcription factor activity"/>
    <property type="evidence" value="ECO:0007669"/>
    <property type="project" value="InterPro"/>
</dbReference>
<dbReference type="InterPro" id="IPR036388">
    <property type="entry name" value="WH-like_DNA-bd_sf"/>
</dbReference>
<evidence type="ECO:0000259" key="2">
    <source>
        <dbReference type="PROSITE" id="PS50944"/>
    </source>
</evidence>
<evidence type="ECO:0000313" key="5">
    <source>
        <dbReference type="Proteomes" id="UP000007813"/>
    </source>
</evidence>
<gene>
    <name evidence="4" type="ORF">HSB1_05800</name>
</gene>
<dbReference type="PANTHER" id="PTHR36216">
    <property type="entry name" value="TRANSCRIPTIONAL REGULATOR, TRMB"/>
    <property type="match status" value="1"/>
</dbReference>
<organism evidence="4 5">
    <name type="scientific">Halogranum salarium B-1</name>
    <dbReference type="NCBI Taxonomy" id="1210908"/>
    <lineage>
        <taxon>Archaea</taxon>
        <taxon>Methanobacteriati</taxon>
        <taxon>Methanobacteriota</taxon>
        <taxon>Stenosarchaea group</taxon>
        <taxon>Halobacteria</taxon>
        <taxon>Halobacteriales</taxon>
        <taxon>Haloferacaceae</taxon>
    </lineage>
</organism>
<dbReference type="InterPro" id="IPR012318">
    <property type="entry name" value="HTH_CRP"/>
</dbReference>
<sequence>MRNSSTLTLLVGVFVFAGAIPMVAAATHPPVYQPITTEMATLTGDKVLAEVASATASSASAVVPTPLLVVAGYARHDSSPLDNEVRNEVFRAITDSPGAYVAAVADETDIPRSTVRYHVRVLEREGLVFSEKIRGKQRHFPSDDDHPTLTAALADDTVATVMSAVAQTEPATTSELAAELDRAPSTVSHHLSRLEEDELVERERDGGAVLTRISPDISHRLHATLLELSPIRLSEED</sequence>
<dbReference type="InterPro" id="IPR011991">
    <property type="entry name" value="ArsR-like_HTH"/>
</dbReference>
<accession>J3JI39</accession>
<dbReference type="PANTHER" id="PTHR36216:SF1">
    <property type="entry name" value="HTH ARSR-TYPE DOMAIN-CONTAINING PROTEIN"/>
    <property type="match status" value="1"/>
</dbReference>
<comment type="caution">
    <text evidence="4">The sequence shown here is derived from an EMBL/GenBank/DDBJ whole genome shotgun (WGS) entry which is preliminary data.</text>
</comment>
<dbReference type="SMART" id="SM00419">
    <property type="entry name" value="HTH_CRP"/>
    <property type="match status" value="1"/>
</dbReference>
<proteinExistence type="predicted"/>
<feature type="region of interest" description="Disordered" evidence="1">
    <location>
        <begin position="182"/>
        <end position="202"/>
    </location>
</feature>
<name>J3JI39_9EURY</name>
<dbReference type="eggNOG" id="arCOG02611">
    <property type="taxonomic scope" value="Archaea"/>
</dbReference>
<dbReference type="Pfam" id="PF12840">
    <property type="entry name" value="HTH_20"/>
    <property type="match status" value="1"/>
</dbReference>
<evidence type="ECO:0000256" key="1">
    <source>
        <dbReference type="SAM" id="MobiDB-lite"/>
    </source>
</evidence>
<dbReference type="Pfam" id="PF01022">
    <property type="entry name" value="HTH_5"/>
    <property type="match status" value="1"/>
</dbReference>
<dbReference type="InterPro" id="IPR022687">
    <property type="entry name" value="HTH_DTXR"/>
</dbReference>
<evidence type="ECO:0000313" key="4">
    <source>
        <dbReference type="EMBL" id="EJN61539.1"/>
    </source>
</evidence>
<dbReference type="SUPFAM" id="SSF46785">
    <property type="entry name" value="Winged helix' DNA-binding domain"/>
    <property type="match status" value="2"/>
</dbReference>
<dbReference type="OrthoDB" id="28610at2157"/>
<dbReference type="PROSITE" id="PS50944">
    <property type="entry name" value="HTH_DTXR"/>
    <property type="match status" value="1"/>
</dbReference>
<dbReference type="RefSeq" id="WP_009374614.1">
    <property type="nucleotide sequence ID" value="NZ_ALJD01000002.1"/>
</dbReference>
<reference evidence="4 5" key="1">
    <citation type="journal article" date="2012" name="J. Bacteriol.">
        <title>Draft Genome Sequence of the Extremely Halophilic Archaeon Halogranum salarium B-1T.</title>
        <authorList>
            <person name="Kim K.K."/>
            <person name="Lee K.C."/>
            <person name="Lee J.S."/>
        </authorList>
    </citation>
    <scope>NUCLEOTIDE SEQUENCE [LARGE SCALE GENOMIC DNA]</scope>
    <source>
        <strain evidence="4 5">B-1</strain>
    </source>
</reference>
<evidence type="ECO:0000259" key="3">
    <source>
        <dbReference type="PROSITE" id="PS50987"/>
    </source>
</evidence>
<dbReference type="EMBL" id="ALJD01000002">
    <property type="protein sequence ID" value="EJN61539.1"/>
    <property type="molecule type" value="Genomic_DNA"/>
</dbReference>
<dbReference type="CDD" id="cd00090">
    <property type="entry name" value="HTH_ARSR"/>
    <property type="match status" value="2"/>
</dbReference>
<dbReference type="Gene3D" id="1.10.10.10">
    <property type="entry name" value="Winged helix-like DNA-binding domain superfamily/Winged helix DNA-binding domain"/>
    <property type="match status" value="2"/>
</dbReference>
<dbReference type="Proteomes" id="UP000007813">
    <property type="component" value="Unassembled WGS sequence"/>
</dbReference>
<feature type="domain" description="HTH dtxR-type" evidence="2">
    <location>
        <begin position="170"/>
        <end position="211"/>
    </location>
</feature>
<dbReference type="InterPro" id="IPR036390">
    <property type="entry name" value="WH_DNA-bd_sf"/>
</dbReference>